<accession>A0AC61R9L4</accession>
<evidence type="ECO:0000313" key="2">
    <source>
        <dbReference type="Proteomes" id="UP000308836"/>
    </source>
</evidence>
<proteinExistence type="predicted"/>
<dbReference type="EMBL" id="SRYG01000004">
    <property type="protein sequence ID" value="TGY66704.1"/>
    <property type="molecule type" value="Genomic_DNA"/>
</dbReference>
<sequence length="125" mass="14096">MSENMKIYDDSFELEGVTYSLNAIKKVTILNEDAKYKGKTKPFTHQVLSGVTMLMPIAGNPALYVGLRIVLNDDSMQHVYVSQKPVQINSEAYFADRKEAEKLMEQLTKDAPSSVLRVEKNDPIL</sequence>
<gene>
    <name evidence="1" type="ORF">E5336_02625</name>
</gene>
<name>A0AC61R9L4_9FIRM</name>
<evidence type="ECO:0000313" key="1">
    <source>
        <dbReference type="EMBL" id="TGY66704.1"/>
    </source>
</evidence>
<organism evidence="1 2">
    <name type="scientific">Dubosiella muris</name>
    <dbReference type="NCBI Taxonomy" id="3038133"/>
    <lineage>
        <taxon>Bacteria</taxon>
        <taxon>Bacillati</taxon>
        <taxon>Bacillota</taxon>
        <taxon>Erysipelotrichia</taxon>
        <taxon>Erysipelotrichales</taxon>
        <taxon>Erysipelotrichaceae</taxon>
        <taxon>Dubosiella</taxon>
    </lineage>
</organism>
<comment type="caution">
    <text evidence="1">The sequence shown here is derived from an EMBL/GenBank/DDBJ whole genome shotgun (WGS) entry which is preliminary data.</text>
</comment>
<reference evidence="1" key="1">
    <citation type="submission" date="2019-04" db="EMBL/GenBank/DDBJ databases">
        <title>Microbes associate with the intestines of laboratory mice.</title>
        <authorList>
            <person name="Navarre W."/>
            <person name="Wong E."/>
            <person name="Huang K."/>
            <person name="Tropini C."/>
            <person name="Ng K."/>
            <person name="Yu B."/>
        </authorList>
    </citation>
    <scope>NUCLEOTIDE SEQUENCE</scope>
    <source>
        <strain evidence="1">NM09_H32</strain>
    </source>
</reference>
<keyword evidence="2" id="KW-1185">Reference proteome</keyword>
<dbReference type="Proteomes" id="UP000308836">
    <property type="component" value="Unassembled WGS sequence"/>
</dbReference>
<protein>
    <submittedName>
        <fullName evidence="1">Uncharacterized protein</fullName>
    </submittedName>
</protein>